<dbReference type="EMBL" id="RBPH01000243">
    <property type="protein sequence ID" value="RMN77112.1"/>
    <property type="molecule type" value="Genomic_DNA"/>
</dbReference>
<dbReference type="GO" id="GO:0006310">
    <property type="term" value="P:DNA recombination"/>
    <property type="evidence" value="ECO:0007669"/>
    <property type="project" value="UniProtKB-KW"/>
</dbReference>
<dbReference type="InterPro" id="IPR013762">
    <property type="entry name" value="Integrase-like_cat_sf"/>
</dbReference>
<dbReference type="PROSITE" id="PS51898">
    <property type="entry name" value="TYR_RECOMBINASE"/>
    <property type="match status" value="1"/>
</dbReference>
<reference evidence="6 7" key="1">
    <citation type="submission" date="2018-08" db="EMBL/GenBank/DDBJ databases">
        <title>Recombination of ecologically and evolutionarily significant loci maintains genetic cohesion in the Pseudomonas syringae species complex.</title>
        <authorList>
            <person name="Dillon M."/>
            <person name="Thakur S."/>
            <person name="Almeida R.N.D."/>
            <person name="Weir B.S."/>
            <person name="Guttman D.S."/>
        </authorList>
    </citation>
    <scope>NUCLEOTIDE SEQUENCE [LARGE SCALE GENOMIC DNA]</scope>
    <source>
        <strain evidence="4 6">ICMP 15201</strain>
        <strain evidence="5 7">ICMP 15203</strain>
    </source>
</reference>
<accession>A0A3M3PYS4</accession>
<evidence type="ECO:0000313" key="4">
    <source>
        <dbReference type="EMBL" id="RMN77112.1"/>
    </source>
</evidence>
<evidence type="ECO:0000313" key="7">
    <source>
        <dbReference type="Proteomes" id="UP000270524"/>
    </source>
</evidence>
<dbReference type="GO" id="GO:0003677">
    <property type="term" value="F:DNA binding"/>
    <property type="evidence" value="ECO:0007669"/>
    <property type="project" value="UniProtKB-KW"/>
</dbReference>
<dbReference type="EMBL" id="RBPJ01000054">
    <property type="protein sequence ID" value="RMO02224.1"/>
    <property type="molecule type" value="Genomic_DNA"/>
</dbReference>
<dbReference type="InterPro" id="IPR010998">
    <property type="entry name" value="Integrase_recombinase_N"/>
</dbReference>
<evidence type="ECO:0000256" key="2">
    <source>
        <dbReference type="ARBA" id="ARBA00023172"/>
    </source>
</evidence>
<evidence type="ECO:0000256" key="1">
    <source>
        <dbReference type="ARBA" id="ARBA00023125"/>
    </source>
</evidence>
<gene>
    <name evidence="5" type="ORF">ALQ51_02691</name>
    <name evidence="4" type="ORF">ALQ53_200107</name>
</gene>
<dbReference type="InterPro" id="IPR002104">
    <property type="entry name" value="Integrase_catalytic"/>
</dbReference>
<organism evidence="5 7">
    <name type="scientific">Pseudomonas cannabina</name>
    <dbReference type="NCBI Taxonomy" id="86840"/>
    <lineage>
        <taxon>Bacteria</taxon>
        <taxon>Pseudomonadati</taxon>
        <taxon>Pseudomonadota</taxon>
        <taxon>Gammaproteobacteria</taxon>
        <taxon>Pseudomonadales</taxon>
        <taxon>Pseudomonadaceae</taxon>
        <taxon>Pseudomonas</taxon>
    </lineage>
</organism>
<dbReference type="SUPFAM" id="SSF56349">
    <property type="entry name" value="DNA breaking-rejoining enzymes"/>
    <property type="match status" value="1"/>
</dbReference>
<dbReference type="InterPro" id="IPR011010">
    <property type="entry name" value="DNA_brk_join_enz"/>
</dbReference>
<keyword evidence="1" id="KW-0238">DNA-binding</keyword>
<protein>
    <recommendedName>
        <fullName evidence="3">Tyr recombinase domain-containing protein</fullName>
    </recommendedName>
</protein>
<feature type="domain" description="Tyr recombinase" evidence="3">
    <location>
        <begin position="188"/>
        <end position="408"/>
    </location>
</feature>
<name>A0A3M3PYS4_PSECA</name>
<proteinExistence type="predicted"/>
<dbReference type="GO" id="GO:0015074">
    <property type="term" value="P:DNA integration"/>
    <property type="evidence" value="ECO:0007669"/>
    <property type="project" value="InterPro"/>
</dbReference>
<dbReference type="CDD" id="cd00397">
    <property type="entry name" value="DNA_BRE_C"/>
    <property type="match status" value="1"/>
</dbReference>
<comment type="caution">
    <text evidence="5">The sequence shown here is derived from an EMBL/GenBank/DDBJ whole genome shotgun (WGS) entry which is preliminary data.</text>
</comment>
<dbReference type="AlphaFoldDB" id="A0A3M3PYS4"/>
<sequence>MARLRYIRLSPHRPAVVDGNVEWRPVINQIEHPRIPVLVWENAGPWREANLWAMQRVMEREVHPDTVRANMNSLLMYARWLEETDTSWWDFPVKKADRCLVRFRGFVIKMRDADTIAPSTASQRMRDVINFYRWLQASSFLKSSWPLWQERTINIRFVSSVGFERTMSVQTTDLHIPNRKSIGEKLEDGLLPVSADDRDQIISFVHSNGSWELYLLLTLGFYTGMRIGTLCDLKIDTIRNATPEPLNPNMYRIAVGPGARPSVKTKFGVTGSPWITAEHRDLLLRYIVSPRRQVRVKKATADSKNLVFLTKNGNPYVSGDSERSSAINVEVYTMRRKAAAQRLKVFQGFYFHRSRATFATQLTSILLPIAGVAPTLGVVMEAMLHKDEMTTLKYIKFVQRSPMKEAMANEFTKAFMGAIEAKDQTDEG</sequence>
<dbReference type="Gene3D" id="1.10.443.10">
    <property type="entry name" value="Intergrase catalytic core"/>
    <property type="match status" value="1"/>
</dbReference>
<dbReference type="Gene3D" id="1.10.150.130">
    <property type="match status" value="1"/>
</dbReference>
<evidence type="ECO:0000259" key="3">
    <source>
        <dbReference type="PROSITE" id="PS51898"/>
    </source>
</evidence>
<dbReference type="Proteomes" id="UP000269335">
    <property type="component" value="Unassembled WGS sequence"/>
</dbReference>
<keyword evidence="2" id="KW-0233">DNA recombination</keyword>
<dbReference type="Proteomes" id="UP000270524">
    <property type="component" value="Unassembled WGS sequence"/>
</dbReference>
<evidence type="ECO:0000313" key="5">
    <source>
        <dbReference type="EMBL" id="RMO02224.1"/>
    </source>
</evidence>
<evidence type="ECO:0000313" key="6">
    <source>
        <dbReference type="Proteomes" id="UP000269335"/>
    </source>
</evidence>